<evidence type="ECO:0000259" key="8">
    <source>
        <dbReference type="PROSITE" id="PS52029"/>
    </source>
</evidence>
<comment type="similarity">
    <text evidence="2">Belongs to the YkuD family.</text>
</comment>
<comment type="pathway">
    <text evidence="1 7">Cell wall biogenesis; peptidoglycan biosynthesis.</text>
</comment>
<dbReference type="PANTHER" id="PTHR41533:SF2">
    <property type="entry name" value="BLR7131 PROTEIN"/>
    <property type="match status" value="1"/>
</dbReference>
<evidence type="ECO:0000313" key="10">
    <source>
        <dbReference type="Proteomes" id="UP000291822"/>
    </source>
</evidence>
<evidence type="ECO:0000256" key="1">
    <source>
        <dbReference type="ARBA" id="ARBA00004752"/>
    </source>
</evidence>
<dbReference type="GO" id="GO:0008360">
    <property type="term" value="P:regulation of cell shape"/>
    <property type="evidence" value="ECO:0007669"/>
    <property type="project" value="UniProtKB-UniRule"/>
</dbReference>
<dbReference type="Pfam" id="PF01471">
    <property type="entry name" value="PG_binding_1"/>
    <property type="match status" value="1"/>
</dbReference>
<gene>
    <name evidence="9" type="ORF">EZM97_00610</name>
</gene>
<dbReference type="Gene3D" id="2.40.440.10">
    <property type="entry name" value="L,D-transpeptidase catalytic domain-like"/>
    <property type="match status" value="1"/>
</dbReference>
<feature type="domain" description="L,D-TPase catalytic" evidence="8">
    <location>
        <begin position="295"/>
        <end position="463"/>
    </location>
</feature>
<keyword evidence="3" id="KW-0808">Transferase</keyword>
<evidence type="ECO:0000256" key="3">
    <source>
        <dbReference type="ARBA" id="ARBA00022679"/>
    </source>
</evidence>
<keyword evidence="10" id="KW-1185">Reference proteome</keyword>
<dbReference type="InterPro" id="IPR036365">
    <property type="entry name" value="PGBD-like_sf"/>
</dbReference>
<evidence type="ECO:0000256" key="2">
    <source>
        <dbReference type="ARBA" id="ARBA00005992"/>
    </source>
</evidence>
<dbReference type="Pfam" id="PF20142">
    <property type="entry name" value="Scaffold"/>
    <property type="match status" value="1"/>
</dbReference>
<dbReference type="UniPathway" id="UPA00219"/>
<dbReference type="GO" id="GO:0009252">
    <property type="term" value="P:peptidoglycan biosynthetic process"/>
    <property type="evidence" value="ECO:0007669"/>
    <property type="project" value="UniProtKB-UniPathway"/>
</dbReference>
<feature type="active site" description="Proton donor/acceptor" evidence="7">
    <location>
        <position position="423"/>
    </location>
</feature>
<dbReference type="SUPFAM" id="SSF141523">
    <property type="entry name" value="L,D-transpeptidase catalytic domain-like"/>
    <property type="match status" value="1"/>
</dbReference>
<comment type="caution">
    <text evidence="9">The sequence shown here is derived from an EMBL/GenBank/DDBJ whole genome shotgun (WGS) entry which is preliminary data.</text>
</comment>
<dbReference type="PROSITE" id="PS52029">
    <property type="entry name" value="LD_TPASE"/>
    <property type="match status" value="1"/>
</dbReference>
<dbReference type="GO" id="GO:0004180">
    <property type="term" value="F:carboxypeptidase activity"/>
    <property type="evidence" value="ECO:0007669"/>
    <property type="project" value="UniProtKB-ARBA"/>
</dbReference>
<name>A0A4R0YYL2_9GAMM</name>
<evidence type="ECO:0000256" key="4">
    <source>
        <dbReference type="ARBA" id="ARBA00022960"/>
    </source>
</evidence>
<dbReference type="GO" id="GO:0071555">
    <property type="term" value="P:cell wall organization"/>
    <property type="evidence" value="ECO:0007669"/>
    <property type="project" value="UniProtKB-UniRule"/>
</dbReference>
<reference evidence="9 10" key="1">
    <citation type="submission" date="2019-02" db="EMBL/GenBank/DDBJ databases">
        <title>Dyella amyloliquefaciens sp. nov., isolated from forest soil.</title>
        <authorList>
            <person name="Gao Z.-H."/>
            <person name="Qiu L.-H."/>
        </authorList>
    </citation>
    <scope>NUCLEOTIDE SEQUENCE [LARGE SCALE GENOMIC DNA]</scope>
    <source>
        <strain evidence="9 10">KACC 12747</strain>
    </source>
</reference>
<evidence type="ECO:0000313" key="9">
    <source>
        <dbReference type="EMBL" id="TCI13741.1"/>
    </source>
</evidence>
<evidence type="ECO:0000256" key="5">
    <source>
        <dbReference type="ARBA" id="ARBA00022984"/>
    </source>
</evidence>
<dbReference type="Pfam" id="PF03734">
    <property type="entry name" value="YkuD"/>
    <property type="match status" value="1"/>
</dbReference>
<dbReference type="Gene3D" id="1.10.101.10">
    <property type="entry name" value="PGBD-like superfamily/PGBD"/>
    <property type="match status" value="1"/>
</dbReference>
<dbReference type="InterPro" id="IPR045380">
    <property type="entry name" value="LD_TPept_scaffold_dom"/>
</dbReference>
<proteinExistence type="inferred from homology"/>
<dbReference type="PANTHER" id="PTHR41533">
    <property type="entry name" value="L,D-TRANSPEPTIDASE HI_1667-RELATED"/>
    <property type="match status" value="1"/>
</dbReference>
<protein>
    <submittedName>
        <fullName evidence="9">Murein L,D-transpeptidase</fullName>
    </submittedName>
</protein>
<dbReference type="InterPro" id="IPR052905">
    <property type="entry name" value="LD-transpeptidase_YkuD-like"/>
</dbReference>
<organism evidence="9 10">
    <name type="scientific">Dyella soli</name>
    <dbReference type="NCBI Taxonomy" id="522319"/>
    <lineage>
        <taxon>Bacteria</taxon>
        <taxon>Pseudomonadati</taxon>
        <taxon>Pseudomonadota</taxon>
        <taxon>Gammaproteobacteria</taxon>
        <taxon>Lysobacterales</taxon>
        <taxon>Rhodanobacteraceae</taxon>
        <taxon>Dyella</taxon>
    </lineage>
</organism>
<dbReference type="Proteomes" id="UP000291822">
    <property type="component" value="Unassembled WGS sequence"/>
</dbReference>
<dbReference type="InterPro" id="IPR002477">
    <property type="entry name" value="Peptidoglycan-bd-like"/>
</dbReference>
<evidence type="ECO:0000256" key="7">
    <source>
        <dbReference type="PROSITE-ProRule" id="PRU01373"/>
    </source>
</evidence>
<dbReference type="CDD" id="cd16913">
    <property type="entry name" value="YkuD_like"/>
    <property type="match status" value="1"/>
</dbReference>
<dbReference type="InterPro" id="IPR036366">
    <property type="entry name" value="PGBDSf"/>
</dbReference>
<keyword evidence="5 7" id="KW-0573">Peptidoglycan synthesis</keyword>
<dbReference type="GO" id="GO:0016740">
    <property type="term" value="F:transferase activity"/>
    <property type="evidence" value="ECO:0007669"/>
    <property type="project" value="UniProtKB-KW"/>
</dbReference>
<keyword evidence="4 7" id="KW-0133">Cell shape</keyword>
<sequence>MCLICLGLTAVSAWAQTQDPVSDAIRDRIEQLSDAGATKPELAQALADFYEDRAYAPAWTRQENIDALLRALADTRLDGLDPEDYHVSQLQRLAATLRAATPAQRAEFDLLATDGYLAALVHLYRGKVDPSTLDPHWNFDPRQLDPGQGLMTAEEAVQSGDIAGIFERARPQHPQYDRLRKGLAALRDIASRGGWPMIADGPTLKPGMTDPRIPALRQRLAIGGYLAADAAQDHRYDETLQNAVRQFQQEQYIDADGNLGKGTLAALNVPVEQRIDQARVNLERARWLLHQVTGDFVVVDIAGYKIAYVKNGEPVWTARVQVGKPYRSTPVFKSQITYMTLNPTWTVPPTILRQDILPKVRANQGYLAANRIKVFNTEGKQLSPASVNWAHPKGIVLRQDAGPGNSLGRLVIRFPNEYAVYLHDTPHTEYFESDQRARSSGCIRVERPRELAELLLNDPVKWNRAAIDAAIDTNKTQTVNLAQPVTLLLAYWTAEWHEGDRLSFRQDIYERDDKVKRALDRRRTSVLNASITARPQASP</sequence>
<dbReference type="SUPFAM" id="SSF47090">
    <property type="entry name" value="PGBD-like"/>
    <property type="match status" value="1"/>
</dbReference>
<dbReference type="InterPro" id="IPR038063">
    <property type="entry name" value="Transpep_catalytic_dom"/>
</dbReference>
<dbReference type="InterPro" id="IPR005490">
    <property type="entry name" value="LD_TPept_cat_dom"/>
</dbReference>
<accession>A0A4R0YYL2</accession>
<dbReference type="AlphaFoldDB" id="A0A4R0YYL2"/>
<feature type="active site" description="Nucleophile" evidence="7">
    <location>
        <position position="442"/>
    </location>
</feature>
<keyword evidence="6 7" id="KW-0961">Cell wall biogenesis/degradation</keyword>
<evidence type="ECO:0000256" key="6">
    <source>
        <dbReference type="ARBA" id="ARBA00023316"/>
    </source>
</evidence>
<dbReference type="EMBL" id="SJTG01000001">
    <property type="protein sequence ID" value="TCI13741.1"/>
    <property type="molecule type" value="Genomic_DNA"/>
</dbReference>